<dbReference type="EMBL" id="CAJVCH010012888">
    <property type="protein sequence ID" value="CAG7673260.1"/>
    <property type="molecule type" value="Genomic_DNA"/>
</dbReference>
<accession>A0A8J2NRX4</accession>
<organism evidence="1 2">
    <name type="scientific">Allacma fusca</name>
    <dbReference type="NCBI Taxonomy" id="39272"/>
    <lineage>
        <taxon>Eukaryota</taxon>
        <taxon>Metazoa</taxon>
        <taxon>Ecdysozoa</taxon>
        <taxon>Arthropoda</taxon>
        <taxon>Hexapoda</taxon>
        <taxon>Collembola</taxon>
        <taxon>Symphypleona</taxon>
        <taxon>Sminthuridae</taxon>
        <taxon>Allacma</taxon>
    </lineage>
</organism>
<name>A0A8J2NRX4_9HEXA</name>
<evidence type="ECO:0000313" key="1">
    <source>
        <dbReference type="EMBL" id="CAG7673260.1"/>
    </source>
</evidence>
<proteinExistence type="predicted"/>
<feature type="non-terminal residue" evidence="1">
    <location>
        <position position="1"/>
    </location>
</feature>
<dbReference type="AlphaFoldDB" id="A0A8J2NRX4"/>
<sequence length="53" mass="5715">IPSKESNALGYLVLVNLSDDEVTVNSGVFTGVPPFGTVRIRSVEFHNRDVIVG</sequence>
<reference evidence="1" key="1">
    <citation type="submission" date="2021-06" db="EMBL/GenBank/DDBJ databases">
        <authorList>
            <person name="Hodson N. C."/>
            <person name="Mongue J. A."/>
            <person name="Jaron S. K."/>
        </authorList>
    </citation>
    <scope>NUCLEOTIDE SEQUENCE</scope>
</reference>
<gene>
    <name evidence="1" type="ORF">AFUS01_LOCUS2267</name>
</gene>
<dbReference type="Proteomes" id="UP000708208">
    <property type="component" value="Unassembled WGS sequence"/>
</dbReference>
<keyword evidence="2" id="KW-1185">Reference proteome</keyword>
<evidence type="ECO:0000313" key="2">
    <source>
        <dbReference type="Proteomes" id="UP000708208"/>
    </source>
</evidence>
<comment type="caution">
    <text evidence="1">The sequence shown here is derived from an EMBL/GenBank/DDBJ whole genome shotgun (WGS) entry which is preliminary data.</text>
</comment>
<protein>
    <submittedName>
        <fullName evidence="1">Uncharacterized protein</fullName>
    </submittedName>
</protein>